<evidence type="ECO:0000313" key="5">
    <source>
        <dbReference type="Proteomes" id="UP000288096"/>
    </source>
</evidence>
<dbReference type="PANTHER" id="PTHR35936">
    <property type="entry name" value="MEMBRANE-BOUND LYTIC MUREIN TRANSGLYCOSYLASE F"/>
    <property type="match status" value="1"/>
</dbReference>
<dbReference type="EMBL" id="BEXT01000001">
    <property type="protein sequence ID" value="GBC61648.1"/>
    <property type="molecule type" value="Genomic_DNA"/>
</dbReference>
<feature type="domain" description="Solute-binding protein family 3/N-terminal" evidence="3">
    <location>
        <begin position="24"/>
        <end position="255"/>
    </location>
</feature>
<protein>
    <recommendedName>
        <fullName evidence="3">Solute-binding protein family 3/N-terminal domain-containing protein</fullName>
    </recommendedName>
</protein>
<dbReference type="InterPro" id="IPR001638">
    <property type="entry name" value="Solute-binding_3/MltF_N"/>
</dbReference>
<dbReference type="OrthoDB" id="368476at2"/>
<dbReference type="SUPFAM" id="SSF53850">
    <property type="entry name" value="Periplasmic binding protein-like II"/>
    <property type="match status" value="1"/>
</dbReference>
<comment type="caution">
    <text evidence="4">The sequence shown here is derived from an EMBL/GenBank/DDBJ whole genome shotgun (WGS) entry which is preliminary data.</text>
</comment>
<reference evidence="5" key="1">
    <citation type="submission" date="2017-11" db="EMBL/GenBank/DDBJ databases">
        <authorList>
            <person name="Watanabe M."/>
            <person name="Kojima H."/>
        </authorList>
    </citation>
    <scope>NUCLEOTIDE SEQUENCE [LARGE SCALE GENOMIC DNA]</scope>
    <source>
        <strain evidence="5">Tokyo 01</strain>
    </source>
</reference>
<dbReference type="Gene3D" id="3.40.190.10">
    <property type="entry name" value="Periplasmic binding protein-like II"/>
    <property type="match status" value="2"/>
</dbReference>
<dbReference type="PANTHER" id="PTHR35936:SF35">
    <property type="entry name" value="L-CYSTINE-BINDING PROTEIN TCYJ"/>
    <property type="match status" value="1"/>
</dbReference>
<name>A0A401FXD4_9BACT</name>
<evidence type="ECO:0000313" key="4">
    <source>
        <dbReference type="EMBL" id="GBC61648.1"/>
    </source>
</evidence>
<evidence type="ECO:0000256" key="2">
    <source>
        <dbReference type="SAM" id="SignalP"/>
    </source>
</evidence>
<feature type="chain" id="PRO_5019091723" description="Solute-binding protein family 3/N-terminal domain-containing protein" evidence="2">
    <location>
        <begin position="22"/>
        <end position="255"/>
    </location>
</feature>
<organism evidence="4 5">
    <name type="scientific">Desulfonema ishimotonii</name>
    <dbReference type="NCBI Taxonomy" id="45657"/>
    <lineage>
        <taxon>Bacteria</taxon>
        <taxon>Pseudomonadati</taxon>
        <taxon>Thermodesulfobacteriota</taxon>
        <taxon>Desulfobacteria</taxon>
        <taxon>Desulfobacterales</taxon>
        <taxon>Desulfococcaceae</taxon>
        <taxon>Desulfonema</taxon>
    </lineage>
</organism>
<dbReference type="SMART" id="SM00062">
    <property type="entry name" value="PBPb"/>
    <property type="match status" value="1"/>
</dbReference>
<dbReference type="Pfam" id="PF00497">
    <property type="entry name" value="SBP_bac_3"/>
    <property type="match status" value="1"/>
</dbReference>
<proteinExistence type="predicted"/>
<keyword evidence="5" id="KW-1185">Reference proteome</keyword>
<sequence length="255" mass="29632">MKRMSLSILLIIFFCVTNVMASEEVLIARVNDWPPFYFQQNGEWVGISIDFYRALSEESGIKMEFKERPWSRAMLDMKKKPIIIGQLALTEDRKKIMNFIGPHSSEKMIIGINKKHLNNDIKNLDDLVLFSKKTGRLIAYQQDVFYSKEFNDRINTGSDFSEHFEKKASYNTVIKMLEAGRISGFLEEKTTLIYKLKYEQKSDIVVIHPFVIGSSDVYFGVSKIVSNKTLKKLHEANERLQSDGTYKKIMDKWSD</sequence>
<dbReference type="AlphaFoldDB" id="A0A401FXD4"/>
<gene>
    <name evidence="4" type="ORF">DENIS_2610</name>
</gene>
<accession>A0A401FXD4</accession>
<dbReference type="Proteomes" id="UP000288096">
    <property type="component" value="Unassembled WGS sequence"/>
</dbReference>
<reference evidence="5" key="2">
    <citation type="submission" date="2019-01" db="EMBL/GenBank/DDBJ databases">
        <title>Genome sequence of Desulfonema ishimotonii strain Tokyo 01.</title>
        <authorList>
            <person name="Fukui M."/>
        </authorList>
    </citation>
    <scope>NUCLEOTIDE SEQUENCE [LARGE SCALE GENOMIC DNA]</scope>
    <source>
        <strain evidence="5">Tokyo 01</strain>
    </source>
</reference>
<feature type="signal peptide" evidence="2">
    <location>
        <begin position="1"/>
        <end position="21"/>
    </location>
</feature>
<evidence type="ECO:0000259" key="3">
    <source>
        <dbReference type="SMART" id="SM00062"/>
    </source>
</evidence>
<keyword evidence="1 2" id="KW-0732">Signal</keyword>
<dbReference type="RefSeq" id="WP_124328913.1">
    <property type="nucleotide sequence ID" value="NZ_BEXT01000001.1"/>
</dbReference>
<evidence type="ECO:0000256" key="1">
    <source>
        <dbReference type="ARBA" id="ARBA00022729"/>
    </source>
</evidence>